<evidence type="ECO:0000313" key="5">
    <source>
        <dbReference type="Proteomes" id="UP000295536"/>
    </source>
</evidence>
<dbReference type="GO" id="GO:0043565">
    <property type="term" value="F:sequence-specific DNA binding"/>
    <property type="evidence" value="ECO:0007669"/>
    <property type="project" value="InterPro"/>
</dbReference>
<keyword evidence="6" id="KW-1185">Reference proteome</keyword>
<comment type="caution">
    <text evidence="3">The sequence shown here is derived from an EMBL/GenBank/DDBJ whole genome shotgun (WGS) entry which is preliminary data.</text>
</comment>
<dbReference type="RefSeq" id="WP_132961744.1">
    <property type="nucleotide sequence ID" value="NZ_DAIPFN010000003.1"/>
</dbReference>
<dbReference type="EMBL" id="VJNC01000004">
    <property type="protein sequence ID" value="TSE22940.1"/>
    <property type="molecule type" value="Genomic_DNA"/>
</dbReference>
<dbReference type="Pfam" id="PF02954">
    <property type="entry name" value="HTH_8"/>
    <property type="match status" value="1"/>
</dbReference>
<dbReference type="EMBL" id="SMAH01000003">
    <property type="protein sequence ID" value="TCS98977.1"/>
    <property type="molecule type" value="Genomic_DNA"/>
</dbReference>
<dbReference type="OrthoDB" id="9761705at2"/>
<evidence type="ECO:0000313" key="3">
    <source>
        <dbReference type="EMBL" id="TCS98977.1"/>
    </source>
</evidence>
<dbReference type="PRINTS" id="PR01590">
    <property type="entry name" value="HTHFIS"/>
</dbReference>
<protein>
    <submittedName>
        <fullName evidence="4">Acetoin catabolism regulatory protein</fullName>
    </submittedName>
    <submittedName>
        <fullName evidence="3">Regulatory Fis family protein</fullName>
    </submittedName>
</protein>
<dbReference type="Proteomes" id="UP000315577">
    <property type="component" value="Unassembled WGS sequence"/>
</dbReference>
<dbReference type="SUPFAM" id="SSF46689">
    <property type="entry name" value="Homeodomain-like"/>
    <property type="match status" value="1"/>
</dbReference>
<feature type="domain" description="DNA binding HTH" evidence="2">
    <location>
        <begin position="329"/>
        <end position="368"/>
    </location>
</feature>
<dbReference type="Pfam" id="PF01590">
    <property type="entry name" value="GAF"/>
    <property type="match status" value="1"/>
</dbReference>
<evidence type="ECO:0000313" key="6">
    <source>
        <dbReference type="Proteomes" id="UP000315577"/>
    </source>
</evidence>
<dbReference type="Gene3D" id="1.10.10.60">
    <property type="entry name" value="Homeodomain-like"/>
    <property type="match status" value="1"/>
</dbReference>
<reference evidence="3 5" key="1">
    <citation type="submission" date="2019-03" db="EMBL/GenBank/DDBJ databases">
        <title>Genomic Encyclopedia of Type Strains, Phase IV (KMG-IV): sequencing the most valuable type-strain genomes for metagenomic binning, comparative biology and taxonomic classification.</title>
        <authorList>
            <person name="Goeker M."/>
        </authorList>
    </citation>
    <scope>NUCLEOTIDE SEQUENCE [LARGE SCALE GENOMIC DNA]</scope>
    <source>
        <strain evidence="3 5">DSM 12034</strain>
    </source>
</reference>
<gene>
    <name evidence="4" type="primary">acoR</name>
    <name evidence="3" type="ORF">EDC36_10333</name>
    <name evidence="4" type="ORF">Tigna_00922</name>
</gene>
<sequence>MAQGVEHRVAPAAAGERLRAIEQARRRWLLHEGPAPASAAVEPWIVASWQRCLAWGRSPRERITFDAVSAAAQRRALQASAELRRVAAPVIEQTLGRAMHDTGYFALLTNADGVVIDVHGPVDDHNVHVHAIARVGVDLSERTVGTTAIGAALAELTPVWLHRGEHFFEDTAVYSCAGAPLWGPDGACLGMLDLTGVLAPERRALKHLVAVTARRIENALVLAQSHTLRLRLTWPGHLPGDDDDGLLALDGEGMIVAANRTAAHMLDIGAPWPHASEVLALPVAMLFDAARRQRPPLEVPTWGGLRVLVWAQTGGADAGAAVGAAAVPLRSREAALIRQAVAEAGGNVAEAARRLGISRATVYRRLAQRRDEPDTAA</sequence>
<dbReference type="InterPro" id="IPR009057">
    <property type="entry name" value="Homeodomain-like_sf"/>
</dbReference>
<name>A0A4V6NZD3_9BURK</name>
<evidence type="ECO:0000259" key="2">
    <source>
        <dbReference type="Pfam" id="PF02954"/>
    </source>
</evidence>
<feature type="domain" description="GAF" evidence="1">
    <location>
        <begin position="108"/>
        <end position="220"/>
    </location>
</feature>
<dbReference type="InterPro" id="IPR003018">
    <property type="entry name" value="GAF"/>
</dbReference>
<dbReference type="Gene3D" id="3.30.450.40">
    <property type="match status" value="1"/>
</dbReference>
<organism evidence="3 5">
    <name type="scientific">Tepidimonas ignava</name>
    <dbReference type="NCBI Taxonomy" id="114249"/>
    <lineage>
        <taxon>Bacteria</taxon>
        <taxon>Pseudomonadati</taxon>
        <taxon>Pseudomonadota</taxon>
        <taxon>Betaproteobacteria</taxon>
        <taxon>Burkholderiales</taxon>
        <taxon>Tepidimonas</taxon>
    </lineage>
</organism>
<accession>A0A4V6NZD3</accession>
<reference evidence="4 6" key="2">
    <citation type="submission" date="2019-07" db="EMBL/GenBank/DDBJ databases">
        <title>Tepidimonas ignava SPS-1037 draft genome.</title>
        <authorList>
            <person name="Da Costa M.S."/>
            <person name="Froufe H.J.C."/>
            <person name="Egas C."/>
            <person name="Albuquerque L."/>
        </authorList>
    </citation>
    <scope>NUCLEOTIDE SEQUENCE [LARGE SCALE GENOMIC DNA]</scope>
    <source>
        <strain evidence="4 6">SPS-1037</strain>
    </source>
</reference>
<proteinExistence type="predicted"/>
<dbReference type="InterPro" id="IPR029016">
    <property type="entry name" value="GAF-like_dom_sf"/>
</dbReference>
<evidence type="ECO:0000313" key="4">
    <source>
        <dbReference type="EMBL" id="TSE22940.1"/>
    </source>
</evidence>
<dbReference type="Proteomes" id="UP000295536">
    <property type="component" value="Unassembled WGS sequence"/>
</dbReference>
<dbReference type="AlphaFoldDB" id="A0A4V6NZD3"/>
<dbReference type="InterPro" id="IPR002197">
    <property type="entry name" value="HTH_Fis"/>
</dbReference>
<evidence type="ECO:0000259" key="1">
    <source>
        <dbReference type="Pfam" id="PF01590"/>
    </source>
</evidence>